<dbReference type="RefSeq" id="WP_139676915.1">
    <property type="nucleotide sequence ID" value="NZ_VDMN01000002.1"/>
</dbReference>
<protein>
    <submittedName>
        <fullName evidence="2">Uncharacterized protein</fullName>
    </submittedName>
</protein>
<feature type="transmembrane region" description="Helical" evidence="1">
    <location>
        <begin position="6"/>
        <end position="24"/>
    </location>
</feature>
<feature type="transmembrane region" description="Helical" evidence="1">
    <location>
        <begin position="207"/>
        <end position="226"/>
    </location>
</feature>
<sequence length="287" mass="29389">MLTQILLTTVLLPLVLGVVIALVGKGATSRSILLTALLIPVAGAIASVSIEGFPPFPPIAAKQKLPLLLLIGGVVFAILGVLLRDFVNRWIISLVGVVSLAAPAWWLGRNVLASNATKATTLAIVLVVVAIEIATVSGRRAGKTSSSALPAALLATAIGTALAAILGGYIGMAQMNGALAALFGGWLLVRYIAYIRGDDAAFDLQGFAALSFIWTAAMGTTMTVLLSPSASPAALVLSVLPVAVFAILNWRKVGFINQSRFLRPLIIGALTAIPAIAAIVIAVLAGG</sequence>
<feature type="transmembrane region" description="Helical" evidence="1">
    <location>
        <begin position="232"/>
        <end position="250"/>
    </location>
</feature>
<gene>
    <name evidence="2" type="ORF">FHP24_14635</name>
</gene>
<feature type="transmembrane region" description="Helical" evidence="1">
    <location>
        <begin position="65"/>
        <end position="83"/>
    </location>
</feature>
<feature type="transmembrane region" description="Helical" evidence="1">
    <location>
        <begin position="177"/>
        <end position="195"/>
    </location>
</feature>
<keyword evidence="1" id="KW-0472">Membrane</keyword>
<proteinExistence type="predicted"/>
<dbReference type="OrthoDB" id="8410679at2"/>
<keyword evidence="1" id="KW-1133">Transmembrane helix</keyword>
<comment type="caution">
    <text evidence="2">The sequence shown here is derived from an EMBL/GenBank/DDBJ whole genome shotgun (WGS) entry which is preliminary data.</text>
</comment>
<evidence type="ECO:0000313" key="3">
    <source>
        <dbReference type="Proteomes" id="UP000311605"/>
    </source>
</evidence>
<evidence type="ECO:0000256" key="1">
    <source>
        <dbReference type="SAM" id="Phobius"/>
    </source>
</evidence>
<evidence type="ECO:0000313" key="2">
    <source>
        <dbReference type="EMBL" id="TNM64013.1"/>
    </source>
</evidence>
<accession>A0A5C4XKH0</accession>
<keyword evidence="1" id="KW-0812">Transmembrane</keyword>
<dbReference type="AlphaFoldDB" id="A0A5C4XKH0"/>
<name>A0A5C4XKH0_9HYPH</name>
<feature type="transmembrane region" description="Helical" evidence="1">
    <location>
        <begin position="119"/>
        <end position="136"/>
    </location>
</feature>
<dbReference type="EMBL" id="VDMN01000002">
    <property type="protein sequence ID" value="TNM64013.1"/>
    <property type="molecule type" value="Genomic_DNA"/>
</dbReference>
<dbReference type="Proteomes" id="UP000311605">
    <property type="component" value="Unassembled WGS sequence"/>
</dbReference>
<feature type="transmembrane region" description="Helical" evidence="1">
    <location>
        <begin position="90"/>
        <end position="107"/>
    </location>
</feature>
<feature type="transmembrane region" description="Helical" evidence="1">
    <location>
        <begin position="148"/>
        <end position="171"/>
    </location>
</feature>
<organism evidence="2 3">
    <name type="scientific">Aliirhizobium smilacinae</name>
    <dbReference type="NCBI Taxonomy" id="1395944"/>
    <lineage>
        <taxon>Bacteria</taxon>
        <taxon>Pseudomonadati</taxon>
        <taxon>Pseudomonadota</taxon>
        <taxon>Alphaproteobacteria</taxon>
        <taxon>Hyphomicrobiales</taxon>
        <taxon>Rhizobiaceae</taxon>
        <taxon>Aliirhizobium</taxon>
    </lineage>
</organism>
<keyword evidence="3" id="KW-1185">Reference proteome</keyword>
<feature type="transmembrane region" description="Helical" evidence="1">
    <location>
        <begin position="31"/>
        <end position="53"/>
    </location>
</feature>
<feature type="transmembrane region" description="Helical" evidence="1">
    <location>
        <begin position="262"/>
        <end position="285"/>
    </location>
</feature>
<reference evidence="2 3" key="1">
    <citation type="submission" date="2019-06" db="EMBL/GenBank/DDBJ databases">
        <title>The draft genome of Rhizobium smilacinae PTYR-5.</title>
        <authorList>
            <person name="Liu L."/>
            <person name="Li L."/>
            <person name="Zhang X."/>
        </authorList>
    </citation>
    <scope>NUCLEOTIDE SEQUENCE [LARGE SCALE GENOMIC DNA]</scope>
    <source>
        <strain evidence="2 3">PTYR-5</strain>
    </source>
</reference>